<evidence type="ECO:0000256" key="2">
    <source>
        <dbReference type="ARBA" id="ARBA00022630"/>
    </source>
</evidence>
<feature type="domain" description="FAD-binding PCMH-type" evidence="4">
    <location>
        <begin position="44"/>
        <end position="225"/>
    </location>
</feature>
<dbReference type="AlphaFoldDB" id="A0A2V4RH09"/>
<evidence type="ECO:0000259" key="4">
    <source>
        <dbReference type="PROSITE" id="PS51387"/>
    </source>
</evidence>
<dbReference type="Gene3D" id="3.30.70.2190">
    <property type="match status" value="1"/>
</dbReference>
<dbReference type="Gene3D" id="3.30.70.2740">
    <property type="match status" value="1"/>
</dbReference>
<evidence type="ECO:0000256" key="1">
    <source>
        <dbReference type="ARBA" id="ARBA00008000"/>
    </source>
</evidence>
<gene>
    <name evidence="5" type="ORF">CFR76_16440</name>
</gene>
<dbReference type="InterPro" id="IPR006094">
    <property type="entry name" value="Oxid_FAD_bind_N"/>
</dbReference>
<protein>
    <submittedName>
        <fullName evidence="5">FAD-dependent oxidoreductase</fullName>
    </submittedName>
</protein>
<name>A0A2V4RH09_9PROT</name>
<dbReference type="InterPro" id="IPR016167">
    <property type="entry name" value="FAD-bd_PCMH_sub1"/>
</dbReference>
<dbReference type="SUPFAM" id="SSF56176">
    <property type="entry name" value="FAD-binding/transporter-associated domain-like"/>
    <property type="match status" value="1"/>
</dbReference>
<proteinExistence type="inferred from homology"/>
<comment type="caution">
    <text evidence="5">The sequence shown here is derived from an EMBL/GenBank/DDBJ whole genome shotgun (WGS) entry which is preliminary data.</text>
</comment>
<dbReference type="InterPro" id="IPR016166">
    <property type="entry name" value="FAD-bd_PCMH"/>
</dbReference>
<dbReference type="PROSITE" id="PS51387">
    <property type="entry name" value="FAD_PCMH"/>
    <property type="match status" value="1"/>
</dbReference>
<dbReference type="Gene3D" id="1.10.45.10">
    <property type="entry name" value="Vanillyl-alcohol Oxidase, Chain A, domain 4"/>
    <property type="match status" value="1"/>
</dbReference>
<dbReference type="Proteomes" id="UP000247371">
    <property type="component" value="Unassembled WGS sequence"/>
</dbReference>
<dbReference type="Gene3D" id="3.30.43.10">
    <property type="entry name" value="Uridine Diphospho-n-acetylenolpyruvylglucosamine Reductase, domain 2"/>
    <property type="match status" value="1"/>
</dbReference>
<dbReference type="PANTHER" id="PTHR43716">
    <property type="entry name" value="D-2-HYDROXYGLUTARATE DEHYDROGENASE, MITOCHONDRIAL"/>
    <property type="match status" value="1"/>
</dbReference>
<evidence type="ECO:0000256" key="3">
    <source>
        <dbReference type="ARBA" id="ARBA00022827"/>
    </source>
</evidence>
<dbReference type="InterPro" id="IPR004113">
    <property type="entry name" value="FAD-bd_oxidored_4_C"/>
</dbReference>
<dbReference type="GO" id="GO:0071949">
    <property type="term" value="F:FAD binding"/>
    <property type="evidence" value="ECO:0007669"/>
    <property type="project" value="InterPro"/>
</dbReference>
<evidence type="ECO:0000313" key="6">
    <source>
        <dbReference type="Proteomes" id="UP000247371"/>
    </source>
</evidence>
<dbReference type="InterPro" id="IPR016164">
    <property type="entry name" value="FAD-linked_Oxase-like_C"/>
</dbReference>
<accession>A0A2V4RH09</accession>
<dbReference type="GO" id="GO:0003824">
    <property type="term" value="F:catalytic activity"/>
    <property type="evidence" value="ECO:0007669"/>
    <property type="project" value="InterPro"/>
</dbReference>
<dbReference type="Pfam" id="PF01565">
    <property type="entry name" value="FAD_binding_4"/>
    <property type="match status" value="1"/>
</dbReference>
<sequence>MTESGTTNVTDQTILQRVTQIVGPSNILTGTDMDPFVTDWRDRYHGRALCVARPGNVQEVAALMQLSAREGIPVVPQGGNTGLCGAATPDDSGQAMVIRLDRMNRILAISALDSMIRVEAGCVLQTLQETARRHGLYFPLSLGAEGSCQIGGNIATNAGGTSVLRYGAMRDLVLGLEVVLPDGTICDWLSPMRKNTTGYDLKQLFIGAEGTLGLITAASLKVFAAPRQCVTCMLTLDTVEQALDIFARLRATLGERISSFEIMNKTQVDVVLQYTQGNTYPFATVAPWSLLIEVTDTLPGTDLLPCVEDALAACMENDLMTDAVITASEAQAQALWRLRHSVSEGNKTAGISVAHDTAVPLSRQADFARLTQERLRAAFPHDPMPMLGHLGDGNIHAVVILNREEYADDDQRKAAIRQINDIVDDVTLSLGGVISAEHGVGQGNVRRLLAGRGENDVRMMQKIKMALDPDWRMNAGKLFAPPTDGIS</sequence>
<dbReference type="InterPro" id="IPR016171">
    <property type="entry name" value="Vanillyl_alc_oxidase_C-sub2"/>
</dbReference>
<dbReference type="EMBL" id="NKUB01000049">
    <property type="protein sequence ID" value="PYD68194.1"/>
    <property type="molecule type" value="Genomic_DNA"/>
</dbReference>
<dbReference type="Pfam" id="PF02913">
    <property type="entry name" value="FAD-oxidase_C"/>
    <property type="match status" value="1"/>
</dbReference>
<dbReference type="InterPro" id="IPR036318">
    <property type="entry name" value="FAD-bd_PCMH-like_sf"/>
</dbReference>
<keyword evidence="2" id="KW-0285">Flavoprotein</keyword>
<comment type="similarity">
    <text evidence="1">Belongs to the FAD-binding oxidoreductase/transferase type 4 family.</text>
</comment>
<dbReference type="GO" id="GO:0022904">
    <property type="term" value="P:respiratory electron transport chain"/>
    <property type="evidence" value="ECO:0007669"/>
    <property type="project" value="TreeGrafter"/>
</dbReference>
<keyword evidence="6" id="KW-1185">Reference proteome</keyword>
<organism evidence="5 6">
    <name type="scientific">Komagataeibacter swingsii</name>
    <dbReference type="NCBI Taxonomy" id="215220"/>
    <lineage>
        <taxon>Bacteria</taxon>
        <taxon>Pseudomonadati</taxon>
        <taxon>Pseudomonadota</taxon>
        <taxon>Alphaproteobacteria</taxon>
        <taxon>Acetobacterales</taxon>
        <taxon>Acetobacteraceae</taxon>
        <taxon>Komagataeibacter</taxon>
    </lineage>
</organism>
<dbReference type="PANTHER" id="PTHR43716:SF2">
    <property type="entry name" value="BLL6224 PROTEIN"/>
    <property type="match status" value="1"/>
</dbReference>
<dbReference type="InterPro" id="IPR016169">
    <property type="entry name" value="FAD-bd_PCMH_sub2"/>
</dbReference>
<evidence type="ECO:0000313" key="5">
    <source>
        <dbReference type="EMBL" id="PYD68194.1"/>
    </source>
</evidence>
<dbReference type="InterPro" id="IPR051264">
    <property type="entry name" value="FAD-oxidored/transferase_4"/>
</dbReference>
<reference evidence="5 6" key="1">
    <citation type="submission" date="2017-07" db="EMBL/GenBank/DDBJ databases">
        <title>A draft genome sequence of Komagataeibacter swingsii LMG 22125.</title>
        <authorList>
            <person name="Skraban J."/>
            <person name="Cleenwerck I."/>
            <person name="Vandamme P."/>
            <person name="Trcek J."/>
        </authorList>
    </citation>
    <scope>NUCLEOTIDE SEQUENCE [LARGE SCALE GENOMIC DNA]</scope>
    <source>
        <strain evidence="5 6">LMG 22125</strain>
    </source>
</reference>
<keyword evidence="3" id="KW-0274">FAD</keyword>
<dbReference type="Gene3D" id="3.30.465.10">
    <property type="match status" value="1"/>
</dbReference>
<dbReference type="SUPFAM" id="SSF55103">
    <property type="entry name" value="FAD-linked oxidases, C-terminal domain"/>
    <property type="match status" value="1"/>
</dbReference>